<sequence>MKSIFSKLSVITTLFIPAIANAHSGHDSTAFTNGLTHPFTGLDHLIMLFAFGLLVGCLSTSQSRKLGLIALSLLTLVGGLVAGQWFGVMNGVEEAIVASLFVVSIAISLAFSQSQNVLKLAVASCVAMMFFHGYAHGVEARGNTSLFAAGMAVGAVILMFAGKKLGFVIASRWLSVGVAAASSLLLMTA</sequence>
<keyword evidence="4" id="KW-1185">Reference proteome</keyword>
<feature type="signal peptide" evidence="2">
    <location>
        <begin position="1"/>
        <end position="22"/>
    </location>
</feature>
<dbReference type="EMBL" id="LHPI01000001">
    <property type="protein sequence ID" value="KOO08906.1"/>
    <property type="molecule type" value="Genomic_DNA"/>
</dbReference>
<proteinExistence type="predicted"/>
<feature type="transmembrane region" description="Helical" evidence="1">
    <location>
        <begin position="66"/>
        <end position="86"/>
    </location>
</feature>
<feature type="transmembrane region" description="Helical" evidence="1">
    <location>
        <begin position="169"/>
        <end position="187"/>
    </location>
</feature>
<keyword evidence="1" id="KW-0812">Transmembrane</keyword>
<feature type="transmembrane region" description="Helical" evidence="1">
    <location>
        <begin position="144"/>
        <end position="162"/>
    </location>
</feature>
<dbReference type="Pfam" id="PF04955">
    <property type="entry name" value="HupE_UreJ"/>
    <property type="match status" value="1"/>
</dbReference>
<evidence type="ECO:0000313" key="3">
    <source>
        <dbReference type="EMBL" id="KOO08906.1"/>
    </source>
</evidence>
<keyword evidence="1" id="KW-1133">Transmembrane helix</keyword>
<dbReference type="RefSeq" id="WP_053407158.1">
    <property type="nucleotide sequence ID" value="NZ_DAIPHI010000005.1"/>
</dbReference>
<keyword evidence="2" id="KW-0732">Signal</keyword>
<organism evidence="3 4">
    <name type="scientific">Vibrio hepatarius</name>
    <dbReference type="NCBI Taxonomy" id="171383"/>
    <lineage>
        <taxon>Bacteria</taxon>
        <taxon>Pseudomonadati</taxon>
        <taxon>Pseudomonadota</taxon>
        <taxon>Gammaproteobacteria</taxon>
        <taxon>Vibrionales</taxon>
        <taxon>Vibrionaceae</taxon>
        <taxon>Vibrio</taxon>
        <taxon>Vibrio oreintalis group</taxon>
    </lineage>
</organism>
<name>A0A0M0I3K9_9VIBR</name>
<evidence type="ECO:0000256" key="1">
    <source>
        <dbReference type="SAM" id="Phobius"/>
    </source>
</evidence>
<dbReference type="InterPro" id="IPR007038">
    <property type="entry name" value="HupE_UreJ"/>
</dbReference>
<dbReference type="AlphaFoldDB" id="A0A0M0I3K9"/>
<accession>A0A0M0I3K9</accession>
<dbReference type="PATRIC" id="fig|171383.3.peg.129"/>
<reference evidence="4" key="1">
    <citation type="submission" date="2015-08" db="EMBL/GenBank/DDBJ databases">
        <title>Vibrio galatheae sp. nov., a novel member of the Vibrionaceae family isolated from the Solomon Islands.</title>
        <authorList>
            <person name="Giubergia S."/>
            <person name="Machado H."/>
            <person name="Mateiu R.V."/>
            <person name="Gram L."/>
        </authorList>
    </citation>
    <scope>NUCLEOTIDE SEQUENCE [LARGE SCALE GENOMIC DNA]</scope>
    <source>
        <strain evidence="4">DSM 19134</strain>
    </source>
</reference>
<evidence type="ECO:0000313" key="4">
    <source>
        <dbReference type="Proteomes" id="UP000037530"/>
    </source>
</evidence>
<evidence type="ECO:0000256" key="2">
    <source>
        <dbReference type="SAM" id="SignalP"/>
    </source>
</evidence>
<feature type="transmembrane region" description="Helical" evidence="1">
    <location>
        <begin position="118"/>
        <end position="138"/>
    </location>
</feature>
<keyword evidence="1" id="KW-0472">Membrane</keyword>
<protein>
    <submittedName>
        <fullName evidence="3">Urease accessory protein UreJ</fullName>
    </submittedName>
</protein>
<dbReference type="OrthoDB" id="9808192at2"/>
<gene>
    <name evidence="3" type="ORF">AKJ31_00630</name>
</gene>
<dbReference type="STRING" id="171383.AKJ31_00630"/>
<comment type="caution">
    <text evidence="3">The sequence shown here is derived from an EMBL/GenBank/DDBJ whole genome shotgun (WGS) entry which is preliminary data.</text>
</comment>
<dbReference type="PIRSF" id="PIRSF016919">
    <property type="entry name" value="HupE_UreJ"/>
    <property type="match status" value="1"/>
</dbReference>
<feature type="chain" id="PRO_5005600659" evidence="2">
    <location>
        <begin position="23"/>
        <end position="189"/>
    </location>
</feature>
<dbReference type="Proteomes" id="UP000037530">
    <property type="component" value="Unassembled WGS sequence"/>
</dbReference>
<feature type="transmembrane region" description="Helical" evidence="1">
    <location>
        <begin position="92"/>
        <end position="111"/>
    </location>
</feature>
<feature type="transmembrane region" description="Helical" evidence="1">
    <location>
        <begin position="38"/>
        <end position="59"/>
    </location>
</feature>